<evidence type="ECO:0000256" key="1">
    <source>
        <dbReference type="ARBA" id="ARBA00004141"/>
    </source>
</evidence>
<feature type="transmembrane region" description="Helical" evidence="5">
    <location>
        <begin position="34"/>
        <end position="52"/>
    </location>
</feature>
<accession>A0ABQ1QZS4</accession>
<keyword evidence="4 5" id="KW-0472">Membrane</keyword>
<evidence type="ECO:0000256" key="3">
    <source>
        <dbReference type="ARBA" id="ARBA00022989"/>
    </source>
</evidence>
<evidence type="ECO:0000256" key="5">
    <source>
        <dbReference type="SAM" id="Phobius"/>
    </source>
</evidence>
<evidence type="ECO:0000256" key="2">
    <source>
        <dbReference type="ARBA" id="ARBA00022692"/>
    </source>
</evidence>
<evidence type="ECO:0000313" key="7">
    <source>
        <dbReference type="Proteomes" id="UP000625780"/>
    </source>
</evidence>
<comment type="subcellular location">
    <subcellularLocation>
        <location evidence="1">Membrane</location>
        <topology evidence="1">Multi-pass membrane protein</topology>
    </subcellularLocation>
</comment>
<keyword evidence="2 5" id="KW-0812">Transmembrane</keyword>
<reference evidence="7" key="1">
    <citation type="journal article" date="2019" name="Int. J. Syst. Evol. Microbiol.">
        <title>The Global Catalogue of Microorganisms (GCM) 10K type strain sequencing project: providing services to taxonomists for standard genome sequencing and annotation.</title>
        <authorList>
            <consortium name="The Broad Institute Genomics Platform"/>
            <consortium name="The Broad Institute Genome Sequencing Center for Infectious Disease"/>
            <person name="Wu L."/>
            <person name="Ma J."/>
        </authorList>
    </citation>
    <scope>NUCLEOTIDE SEQUENCE [LARGE SCALE GENOMIC DNA]</scope>
    <source>
        <strain evidence="7">CGMCC 1.12606</strain>
    </source>
</reference>
<dbReference type="EMBL" id="BMFH01000001">
    <property type="protein sequence ID" value="GGD51395.1"/>
    <property type="molecule type" value="Genomic_DNA"/>
</dbReference>
<dbReference type="PANTHER" id="PTHR37306">
    <property type="entry name" value="COLICIN V PRODUCTION PROTEIN"/>
    <property type="match status" value="1"/>
</dbReference>
<keyword evidence="7" id="KW-1185">Reference proteome</keyword>
<proteinExistence type="predicted"/>
<dbReference type="Proteomes" id="UP000625780">
    <property type="component" value="Unassembled WGS sequence"/>
</dbReference>
<protein>
    <recommendedName>
        <fullName evidence="8">CvpA family protein</fullName>
    </recommendedName>
</protein>
<dbReference type="InterPro" id="IPR003825">
    <property type="entry name" value="Colicin-V_CvpA"/>
</dbReference>
<dbReference type="PANTHER" id="PTHR37306:SF1">
    <property type="entry name" value="COLICIN V PRODUCTION PROTEIN"/>
    <property type="match status" value="1"/>
</dbReference>
<comment type="caution">
    <text evidence="6">The sequence shown here is derived from an EMBL/GenBank/DDBJ whole genome shotgun (WGS) entry which is preliminary data.</text>
</comment>
<evidence type="ECO:0000256" key="4">
    <source>
        <dbReference type="ARBA" id="ARBA00023136"/>
    </source>
</evidence>
<gene>
    <name evidence="6" type="ORF">GCM10011361_17670</name>
</gene>
<feature type="transmembrane region" description="Helical" evidence="5">
    <location>
        <begin position="6"/>
        <end position="27"/>
    </location>
</feature>
<feature type="transmembrane region" description="Helical" evidence="5">
    <location>
        <begin position="72"/>
        <end position="95"/>
    </location>
</feature>
<keyword evidence="3 5" id="KW-1133">Transmembrane helix</keyword>
<evidence type="ECO:0008006" key="8">
    <source>
        <dbReference type="Google" id="ProtNLM"/>
    </source>
</evidence>
<organism evidence="6 7">
    <name type="scientific">Muriicola marianensis</name>
    <dbReference type="NCBI Taxonomy" id="1324801"/>
    <lineage>
        <taxon>Bacteria</taxon>
        <taxon>Pseudomonadati</taxon>
        <taxon>Bacteroidota</taxon>
        <taxon>Flavobacteriia</taxon>
        <taxon>Flavobacteriales</taxon>
        <taxon>Flavobacteriaceae</taxon>
        <taxon>Muriicola</taxon>
    </lineage>
</organism>
<dbReference type="Pfam" id="PF02674">
    <property type="entry name" value="Colicin_V"/>
    <property type="match status" value="1"/>
</dbReference>
<feature type="transmembrane region" description="Helical" evidence="5">
    <location>
        <begin position="107"/>
        <end position="132"/>
    </location>
</feature>
<name>A0ABQ1QZS4_9FLAO</name>
<sequence length="184" mass="20135">MSYICVNHPSVNFIDIVLGLLLLYGLFKGVKNGLVVEIASILALVAGLYGAIHFSYIVGDYLAEHFNWNERIMSLISFIITFFIIVTVVVLAARLLTKIAELALLGLLNKIAGGVFGLLKVGIILGALLIFLESVNKNLGFIDEDVKGESVLYEPLRNLGDLVFSAVIKKDTDAPEQVNENVHF</sequence>
<evidence type="ECO:0000313" key="6">
    <source>
        <dbReference type="EMBL" id="GGD51395.1"/>
    </source>
</evidence>